<dbReference type="Pfam" id="PF24777">
    <property type="entry name" value="DUF7700"/>
    <property type="match status" value="1"/>
</dbReference>
<reference evidence="2 3" key="1">
    <citation type="submission" date="2024-03" db="EMBL/GenBank/DDBJ databases">
        <authorList>
            <person name="Jo J.-H."/>
        </authorList>
    </citation>
    <scope>NUCLEOTIDE SEQUENCE [LARGE SCALE GENOMIC DNA]</scope>
    <source>
        <strain evidence="2 3">PS1R-30</strain>
    </source>
</reference>
<accession>A0ABU8RU87</accession>
<dbReference type="InterPro" id="IPR056117">
    <property type="entry name" value="DUF7700"/>
</dbReference>
<feature type="domain" description="DUF7700" evidence="1">
    <location>
        <begin position="42"/>
        <end position="160"/>
    </location>
</feature>
<keyword evidence="3" id="KW-1185">Reference proteome</keyword>
<protein>
    <recommendedName>
        <fullName evidence="1">DUF7700 domain-containing protein</fullName>
    </recommendedName>
</protein>
<evidence type="ECO:0000313" key="2">
    <source>
        <dbReference type="EMBL" id="MEJ5976557.1"/>
    </source>
</evidence>
<name>A0ABU8RU87_9SPHN</name>
<comment type="caution">
    <text evidence="2">The sequence shown here is derived from an EMBL/GenBank/DDBJ whole genome shotgun (WGS) entry which is preliminary data.</text>
</comment>
<sequence>MGATMDNPPPPTAPLSNRQVDTIRGQYHKFALIPMLEEHATWFDAGPVSIAVEARALGDSPERMVRGPSIHVFDATRSDEYLRFDVFGVVLHYHYIHNETNHNTLWGYDPDTNGPMIPWVVNALRDRLPTLLRRAGADRLAKDVEEQGWDTSVLPAVAAAATAALAPREDDMKRAKEGMDWMYRWKAAHPQFNTVGEGEY</sequence>
<dbReference type="Proteomes" id="UP001361239">
    <property type="component" value="Unassembled WGS sequence"/>
</dbReference>
<organism evidence="2 3">
    <name type="scientific">Novosphingobium anseongense</name>
    <dbReference type="NCBI Taxonomy" id="3133436"/>
    <lineage>
        <taxon>Bacteria</taxon>
        <taxon>Pseudomonadati</taxon>
        <taxon>Pseudomonadota</taxon>
        <taxon>Alphaproteobacteria</taxon>
        <taxon>Sphingomonadales</taxon>
        <taxon>Sphingomonadaceae</taxon>
        <taxon>Novosphingobium</taxon>
    </lineage>
</organism>
<evidence type="ECO:0000259" key="1">
    <source>
        <dbReference type="Pfam" id="PF24777"/>
    </source>
</evidence>
<evidence type="ECO:0000313" key="3">
    <source>
        <dbReference type="Proteomes" id="UP001361239"/>
    </source>
</evidence>
<gene>
    <name evidence="2" type="ORF">WG901_07920</name>
</gene>
<proteinExistence type="predicted"/>
<dbReference type="RefSeq" id="WP_339586464.1">
    <property type="nucleotide sequence ID" value="NZ_JBBHJZ010000001.1"/>
</dbReference>
<dbReference type="EMBL" id="JBBHJZ010000001">
    <property type="protein sequence ID" value="MEJ5976557.1"/>
    <property type="molecule type" value="Genomic_DNA"/>
</dbReference>